<proteinExistence type="predicted"/>
<evidence type="ECO:0000256" key="2">
    <source>
        <dbReference type="SAM" id="SignalP"/>
    </source>
</evidence>
<sequence>MKQCNILLFPLLLLTAGTVLASPAADNNIVPSQKIVYKEDIAYQRADQTFSGSAVTYCIRDEKNQQTITDNAEHYYEFHDGELNGKAIDYDCHSGLITEIRHYKGNKQYGRTIRYAWPRMPYAIEWYDNDYLSTAPENKKLTPDDFPPVYFQKSDNTINVNTLASLDDLFYQIIPAPFTGTTAEYCVVYDENDNKSEDKTKIKLTTEYKNGLKDGKETSYNCGDGKVSGYTDYRQGMKNGIQITFKTDGSVRNKTQYKDDKKHGDMEYYTDNILTQKEHYKHDELDGRSFRYNKYGDITYFRDYKDGFSNGFYFVNTRMTKYMMSERNNRRHGWTYSYDDDGNVTGKNCSVPDKQTVTEDDCAGMPLPPEKITPVNR</sequence>
<name>A0AAI9HR16_MORMO</name>
<evidence type="ECO:0008006" key="4">
    <source>
        <dbReference type="Google" id="ProtNLM"/>
    </source>
</evidence>
<dbReference type="SUPFAM" id="SSF82185">
    <property type="entry name" value="Histone H3 K4-specific methyltransferase SET7/9 N-terminal domain"/>
    <property type="match status" value="1"/>
</dbReference>
<feature type="region of interest" description="Disordered" evidence="1">
    <location>
        <begin position="357"/>
        <end position="377"/>
    </location>
</feature>
<comment type="caution">
    <text evidence="3">The sequence shown here is derived from an EMBL/GenBank/DDBJ whole genome shotgun (WGS) entry which is preliminary data.</text>
</comment>
<organism evidence="3">
    <name type="scientific">Morganella morganii</name>
    <name type="common">Proteus morganii</name>
    <dbReference type="NCBI Taxonomy" id="582"/>
    <lineage>
        <taxon>Bacteria</taxon>
        <taxon>Pseudomonadati</taxon>
        <taxon>Pseudomonadota</taxon>
        <taxon>Gammaproteobacteria</taxon>
        <taxon>Enterobacterales</taxon>
        <taxon>Morganellaceae</taxon>
        <taxon>Morganella</taxon>
    </lineage>
</organism>
<protein>
    <recommendedName>
        <fullName evidence="4">YD repeat-containing protein</fullName>
    </recommendedName>
</protein>
<accession>A0AAI9HR16</accession>
<gene>
    <name evidence="3" type="ORF">PN925_001533</name>
</gene>
<dbReference type="EMBL" id="ABKJEP030000013">
    <property type="protein sequence ID" value="EMO9456170.1"/>
    <property type="molecule type" value="Genomic_DNA"/>
</dbReference>
<feature type="signal peptide" evidence="2">
    <location>
        <begin position="1"/>
        <end position="21"/>
    </location>
</feature>
<evidence type="ECO:0000313" key="3">
    <source>
        <dbReference type="EMBL" id="EMO9456170.1"/>
    </source>
</evidence>
<reference evidence="3" key="1">
    <citation type="submission" date="2024-02" db="EMBL/GenBank/DDBJ databases">
        <authorList>
            <consortium name="Clinical and Environmental Microbiology Branch: Whole genome sequencing antimicrobial resistance pathogens in the healthcare setting"/>
        </authorList>
    </citation>
    <scope>NUCLEOTIDE SEQUENCE</scope>
    <source>
        <strain evidence="3">2023KU-00017</strain>
    </source>
</reference>
<dbReference type="AlphaFoldDB" id="A0AAI9HR16"/>
<evidence type="ECO:0000256" key="1">
    <source>
        <dbReference type="SAM" id="MobiDB-lite"/>
    </source>
</evidence>
<dbReference type="Gene3D" id="2.20.110.10">
    <property type="entry name" value="Histone H3 K4-specific methyltransferase SET7/9 N-terminal domain"/>
    <property type="match status" value="1"/>
</dbReference>
<keyword evidence="2" id="KW-0732">Signal</keyword>
<feature type="chain" id="PRO_5042529151" description="YD repeat-containing protein" evidence="2">
    <location>
        <begin position="22"/>
        <end position="377"/>
    </location>
</feature>